<keyword evidence="3" id="KW-1185">Reference proteome</keyword>
<proteinExistence type="predicted"/>
<gene>
    <name evidence="2" type="ORF">GCM10009804_65420</name>
</gene>
<feature type="compositionally biased region" description="Basic and acidic residues" evidence="1">
    <location>
        <begin position="124"/>
        <end position="137"/>
    </location>
</feature>
<name>A0ABN2E8S3_9ACTN</name>
<evidence type="ECO:0000313" key="2">
    <source>
        <dbReference type="EMBL" id="GAA1599714.1"/>
    </source>
</evidence>
<reference evidence="2 3" key="1">
    <citation type="journal article" date="2019" name="Int. J. Syst. Evol. Microbiol.">
        <title>The Global Catalogue of Microorganisms (GCM) 10K type strain sequencing project: providing services to taxonomists for standard genome sequencing and annotation.</title>
        <authorList>
            <consortium name="The Broad Institute Genomics Platform"/>
            <consortium name="The Broad Institute Genome Sequencing Center for Infectious Disease"/>
            <person name="Wu L."/>
            <person name="Ma J."/>
        </authorList>
    </citation>
    <scope>NUCLEOTIDE SEQUENCE [LARGE SCALE GENOMIC DNA]</scope>
    <source>
        <strain evidence="2 3">JCM 15572</strain>
    </source>
</reference>
<sequence length="169" mass="17322">MRRATNESGSREAAADADGAGGGGGRRGRWRGARRYGDGSKQRFRRRTGCDADQREPDAHRSNADGAAAALDDSGPVAVTDAGDADGSNAQPDQYQHPGLPDPATGSAADRTAVGNPDPTVDPSAERDAELPAHGDPDLPVAHADRLAQLPADDDPDPPGDRLAVGTAV</sequence>
<feature type="compositionally biased region" description="Low complexity" evidence="1">
    <location>
        <begin position="64"/>
        <end position="73"/>
    </location>
</feature>
<evidence type="ECO:0000256" key="1">
    <source>
        <dbReference type="SAM" id="MobiDB-lite"/>
    </source>
</evidence>
<feature type="region of interest" description="Disordered" evidence="1">
    <location>
        <begin position="1"/>
        <end position="169"/>
    </location>
</feature>
<evidence type="ECO:0000313" key="3">
    <source>
        <dbReference type="Proteomes" id="UP001501705"/>
    </source>
</evidence>
<protein>
    <submittedName>
        <fullName evidence="2">Uncharacterized protein</fullName>
    </submittedName>
</protein>
<dbReference type="EMBL" id="BAAAPH010000028">
    <property type="protein sequence ID" value="GAA1599714.1"/>
    <property type="molecule type" value="Genomic_DNA"/>
</dbReference>
<dbReference type="Proteomes" id="UP001501705">
    <property type="component" value="Unassembled WGS sequence"/>
</dbReference>
<organism evidence="2 3">
    <name type="scientific">Kribbella hippodromi</name>
    <dbReference type="NCBI Taxonomy" id="434347"/>
    <lineage>
        <taxon>Bacteria</taxon>
        <taxon>Bacillati</taxon>
        <taxon>Actinomycetota</taxon>
        <taxon>Actinomycetes</taxon>
        <taxon>Propionibacteriales</taxon>
        <taxon>Kribbellaceae</taxon>
        <taxon>Kribbella</taxon>
    </lineage>
</organism>
<accession>A0ABN2E8S3</accession>
<feature type="compositionally biased region" description="Basic and acidic residues" evidence="1">
    <location>
        <begin position="48"/>
        <end position="63"/>
    </location>
</feature>
<comment type="caution">
    <text evidence="2">The sequence shown here is derived from an EMBL/GenBank/DDBJ whole genome shotgun (WGS) entry which is preliminary data.</text>
</comment>